<proteinExistence type="predicted"/>
<dbReference type="AlphaFoldDB" id="A0A2T2XFT6"/>
<sequence>MPSQDIYFGSKAYERQPVALITGGTKGLGQALAQQLLARGYAVAICGRTQGLVEGNVTAWNQWGPVMGVVGDLSEQCVADRLLHAVVEHWGRLDVLVNNASTLGIVPLPSLRSFDTENCVKVFQLNVVIPLYLVSRALPYLDRCGGISVAISSDAAMGGYEGWAVYGSAKAALDLAYATLANEEPHLRFYSVDPGDMDTEMHHAAIPGDPGPLRDPGDVAQAIISLLANSASQSLFPSGSRLIVRETHMGLQLQGEHR</sequence>
<evidence type="ECO:0000313" key="2">
    <source>
        <dbReference type="Proteomes" id="UP000242972"/>
    </source>
</evidence>
<evidence type="ECO:0000313" key="1">
    <source>
        <dbReference type="EMBL" id="PSR33371.1"/>
    </source>
</evidence>
<comment type="caution">
    <text evidence="1">The sequence shown here is derived from an EMBL/GenBank/DDBJ whole genome shotgun (WGS) entry which is preliminary data.</text>
</comment>
<dbReference type="Proteomes" id="UP000242972">
    <property type="component" value="Unassembled WGS sequence"/>
</dbReference>
<dbReference type="InterPro" id="IPR036291">
    <property type="entry name" value="NAD(P)-bd_dom_sf"/>
</dbReference>
<dbReference type="PRINTS" id="PR00081">
    <property type="entry name" value="GDHRDH"/>
</dbReference>
<dbReference type="SUPFAM" id="SSF51735">
    <property type="entry name" value="NAD(P)-binding Rossmann-fold domains"/>
    <property type="match status" value="1"/>
</dbReference>
<dbReference type="PANTHER" id="PTHR43975:SF2">
    <property type="entry name" value="EG:BACR7A4.14 PROTEIN-RELATED"/>
    <property type="match status" value="1"/>
</dbReference>
<accession>A0A2T2XFT6</accession>
<reference evidence="1 2" key="1">
    <citation type="journal article" date="2014" name="BMC Genomics">
        <title>Comparison of environmental and isolate Sulfobacillus genomes reveals diverse carbon, sulfur, nitrogen, and hydrogen metabolisms.</title>
        <authorList>
            <person name="Justice N.B."/>
            <person name="Norman A."/>
            <person name="Brown C.T."/>
            <person name="Singh A."/>
            <person name="Thomas B.C."/>
            <person name="Banfield J.F."/>
        </authorList>
    </citation>
    <scope>NUCLEOTIDE SEQUENCE [LARGE SCALE GENOMIC DNA]</scope>
    <source>
        <strain evidence="1">AMDSBA4</strain>
    </source>
</reference>
<dbReference type="InterPro" id="IPR002347">
    <property type="entry name" value="SDR_fam"/>
</dbReference>
<organism evidence="1 2">
    <name type="scientific">Sulfobacillus benefaciens</name>
    <dbReference type="NCBI Taxonomy" id="453960"/>
    <lineage>
        <taxon>Bacteria</taxon>
        <taxon>Bacillati</taxon>
        <taxon>Bacillota</taxon>
        <taxon>Clostridia</taxon>
        <taxon>Eubacteriales</taxon>
        <taxon>Clostridiales Family XVII. Incertae Sedis</taxon>
        <taxon>Sulfobacillus</taxon>
    </lineage>
</organism>
<dbReference type="Gene3D" id="3.40.50.720">
    <property type="entry name" value="NAD(P)-binding Rossmann-like Domain"/>
    <property type="match status" value="1"/>
</dbReference>
<dbReference type="EMBL" id="PXYW01000021">
    <property type="protein sequence ID" value="PSR33371.1"/>
    <property type="molecule type" value="Genomic_DNA"/>
</dbReference>
<name>A0A2T2XFT6_9FIRM</name>
<dbReference type="PANTHER" id="PTHR43975">
    <property type="entry name" value="ZGC:101858"/>
    <property type="match status" value="1"/>
</dbReference>
<gene>
    <name evidence="1" type="ORF">C7B46_09950</name>
</gene>
<protein>
    <submittedName>
        <fullName evidence="1">Short-chain dehydrogenase</fullName>
    </submittedName>
</protein>
<dbReference type="Pfam" id="PF00106">
    <property type="entry name" value="adh_short"/>
    <property type="match status" value="1"/>
</dbReference>